<keyword evidence="2" id="KW-1185">Reference proteome</keyword>
<reference evidence="1" key="1">
    <citation type="submission" date="2023-04" db="EMBL/GenBank/DDBJ databases">
        <title>Candida boidinii NBRC 1967.</title>
        <authorList>
            <person name="Ichikawa N."/>
            <person name="Sato H."/>
            <person name="Tonouchi N."/>
        </authorList>
    </citation>
    <scope>NUCLEOTIDE SEQUENCE</scope>
    <source>
        <strain evidence="1">NBRC 1967</strain>
    </source>
</reference>
<comment type="caution">
    <text evidence="1">The sequence shown here is derived from an EMBL/GenBank/DDBJ whole genome shotgun (WGS) entry which is preliminary data.</text>
</comment>
<protein>
    <submittedName>
        <fullName evidence="1">Unnamed protein product</fullName>
    </submittedName>
</protein>
<organism evidence="1 2">
    <name type="scientific">Candida boidinii</name>
    <name type="common">Yeast</name>
    <dbReference type="NCBI Taxonomy" id="5477"/>
    <lineage>
        <taxon>Eukaryota</taxon>
        <taxon>Fungi</taxon>
        <taxon>Dikarya</taxon>
        <taxon>Ascomycota</taxon>
        <taxon>Saccharomycotina</taxon>
        <taxon>Pichiomycetes</taxon>
        <taxon>Pichiales</taxon>
        <taxon>Pichiaceae</taxon>
        <taxon>Ogataea</taxon>
        <taxon>Ogataea/Candida clade</taxon>
    </lineage>
</organism>
<evidence type="ECO:0000313" key="2">
    <source>
        <dbReference type="Proteomes" id="UP001165101"/>
    </source>
</evidence>
<name>A0ACB5TE73_CANBO</name>
<dbReference type="Proteomes" id="UP001165101">
    <property type="component" value="Unassembled WGS sequence"/>
</dbReference>
<sequence length="969" mass="108998">MVKSYQRYEQVDAFGVIASHSNSIYLPPRDSKSSGRAITAGLEEILIWDIKTGELVSKLKDGVNPGALVSSSQTAPQQVVSLEYEPNSNIVASGYEDGSIKIWDITSSSVVINFKGHKSAVTKMKFDKSGTRLVSGSKDTTVIVWDLVGEEGLFKLKGHRDQITGLQLLSSSENQSNIDDIDDWLITTSKDGLIKLWDLKSQQCIETHVAHTGECWSSAINHTNELLITSGVENQLKIWKIDFTKEKKKLIEIGQIEKTSKSRGLNIEFAEINQGEFFFVSNADKTVQLFRLRSEKEISKGISKRKSRLEDKGLSEEEIEESIKSSMGNILICDFTSIFADKSKIRSATWGLVNNRVMNIMVTLTNNSLTYYQITVPENVKKHKPIDKIVEEKNTLEYLGHRTDIRAVDISDDDKLLVTGSNNQLKIWNIKRRSCIRTFEKTGYVLASKFLPGGTLVVIGTKEGWIGLYDLVRSTVLDVVEDAHSGSAIWSIDITPDGKGIVTGSADKTVKFWEIKVEEELVDGTLDKYTNNLKLNHTKTLELNEDVLCVKISPDSKLLSVSLLDNTVKVFFYDTLKFFLSLYGHKLPVLSMDISFDSKLIITSSADKNIKIWGLDFGDCHKSIFGHQDSIMNVKFVPSTKNFFSCSKDGLVKYWDGIKFENIQKLAAHHSEVWNLAISSTGEFLVSVSHDHSIRIWEETDDQVFIEEEREKEMDELYEKELLENLEGDNMYPTNKSGADGEGEDENDNNTVEKVTKQTMETLKSGEKLMEALDTAIVDLEADEQYQKDLKAFKLKKSSQAPIEPAKNPLLLAMNISPEKHVLDTLTKIRAAQLDDALIVLPFSYSVKLLKFIKIWTNSSNIKSNLAYLSVICKTLFFIIENNSMEFISQKDDELKKIVSILKDQLRDALRASVEQVGYNVAGLTFLKDQWAMNHNVDFSTIDDKSASDGTSSIMGEQKSRKRMYTTLA</sequence>
<proteinExistence type="predicted"/>
<evidence type="ECO:0000313" key="1">
    <source>
        <dbReference type="EMBL" id="GME86782.1"/>
    </source>
</evidence>
<accession>A0ACB5TE73</accession>
<dbReference type="EMBL" id="BSXV01000001">
    <property type="protein sequence ID" value="GME86782.1"/>
    <property type="molecule type" value="Genomic_DNA"/>
</dbReference>
<gene>
    <name evidence="1" type="ORF">Cboi01_000000200</name>
</gene>